<organism evidence="2 3">
    <name type="scientific">Diversispora eburnea</name>
    <dbReference type="NCBI Taxonomy" id="1213867"/>
    <lineage>
        <taxon>Eukaryota</taxon>
        <taxon>Fungi</taxon>
        <taxon>Fungi incertae sedis</taxon>
        <taxon>Mucoromycota</taxon>
        <taxon>Glomeromycotina</taxon>
        <taxon>Glomeromycetes</taxon>
        <taxon>Diversisporales</taxon>
        <taxon>Diversisporaceae</taxon>
        <taxon>Diversispora</taxon>
    </lineage>
</organism>
<feature type="compositionally biased region" description="Polar residues" evidence="1">
    <location>
        <begin position="173"/>
        <end position="184"/>
    </location>
</feature>
<dbReference type="Proteomes" id="UP000789706">
    <property type="component" value="Unassembled WGS sequence"/>
</dbReference>
<evidence type="ECO:0000313" key="2">
    <source>
        <dbReference type="EMBL" id="CAG8635247.1"/>
    </source>
</evidence>
<gene>
    <name evidence="2" type="ORF">DEBURN_LOCUS10941</name>
</gene>
<dbReference type="AlphaFoldDB" id="A0A9N9DBJ3"/>
<comment type="caution">
    <text evidence="2">The sequence shown here is derived from an EMBL/GenBank/DDBJ whole genome shotgun (WGS) entry which is preliminary data.</text>
</comment>
<accession>A0A9N9DBJ3</accession>
<keyword evidence="3" id="KW-1185">Reference proteome</keyword>
<evidence type="ECO:0000313" key="3">
    <source>
        <dbReference type="Proteomes" id="UP000789706"/>
    </source>
</evidence>
<name>A0A9N9DBJ3_9GLOM</name>
<dbReference type="EMBL" id="CAJVPK010004255">
    <property type="protein sequence ID" value="CAG8635247.1"/>
    <property type="molecule type" value="Genomic_DNA"/>
</dbReference>
<evidence type="ECO:0000256" key="1">
    <source>
        <dbReference type="SAM" id="MobiDB-lite"/>
    </source>
</evidence>
<protein>
    <submittedName>
        <fullName evidence="2">107_t:CDS:1</fullName>
    </submittedName>
</protein>
<feature type="region of interest" description="Disordered" evidence="1">
    <location>
        <begin position="173"/>
        <end position="196"/>
    </location>
</feature>
<reference evidence="2" key="1">
    <citation type="submission" date="2021-06" db="EMBL/GenBank/DDBJ databases">
        <authorList>
            <person name="Kallberg Y."/>
            <person name="Tangrot J."/>
            <person name="Rosling A."/>
        </authorList>
    </citation>
    <scope>NUCLEOTIDE SEQUENCE</scope>
    <source>
        <strain evidence="2">AZ414A</strain>
    </source>
</reference>
<sequence>MLDEDSIQDIDISINDLFPVLVQTIVCIFQKAIWSGQDVILYWHHFAGKCGKRIGEVSVSNKVDKKKVTSLLYHKIKQFLSDITNVNLRHIILKARKIRTLFSVVGIEKIKQVLYSANIISNLSYIQIQNIINYVNEQTSNSNISLNKKILKETEVNEKVNKTEVNISIESQSPILSNNKPSPENDQDLEFSRIKI</sequence>
<dbReference type="OrthoDB" id="2331621at2759"/>
<proteinExistence type="predicted"/>